<evidence type="ECO:0000313" key="2">
    <source>
        <dbReference type="EMBL" id="KRZ21967.1"/>
    </source>
</evidence>
<dbReference type="EMBL" id="JYDS01000188">
    <property type="protein sequence ID" value="KRZ21967.1"/>
    <property type="molecule type" value="Genomic_DNA"/>
</dbReference>
<evidence type="ECO:0000313" key="3">
    <source>
        <dbReference type="Proteomes" id="UP000054805"/>
    </source>
</evidence>
<accession>A0A0V1IGV8</accession>
<dbReference type="AlphaFoldDB" id="A0A0V1IGV8"/>
<reference evidence="2 3" key="1">
    <citation type="submission" date="2015-01" db="EMBL/GenBank/DDBJ databases">
        <title>Evolution of Trichinella species and genotypes.</title>
        <authorList>
            <person name="Korhonen P.K."/>
            <person name="Edoardo P."/>
            <person name="Giuseppe L.R."/>
            <person name="Gasser R.B."/>
        </authorList>
    </citation>
    <scope>NUCLEOTIDE SEQUENCE [LARGE SCALE GENOMIC DNA]</scope>
    <source>
        <strain evidence="2">ISS588</strain>
    </source>
</reference>
<proteinExistence type="predicted"/>
<feature type="region of interest" description="Disordered" evidence="1">
    <location>
        <begin position="80"/>
        <end position="105"/>
    </location>
</feature>
<sequence>MSDGNQLLLTKRKSCQVAVCLVSLKHGFRFIDDKDKRMTNSMECLVFEQRIDMQCIRFDNQMSKSNFKLYIEKANKIDANEREKNVEHHGRGVEEEVDEDKVKQY</sequence>
<protein>
    <submittedName>
        <fullName evidence="2">Uncharacterized protein</fullName>
    </submittedName>
</protein>
<name>A0A0V1IGV8_TRIPS</name>
<gene>
    <name evidence="2" type="ORF">T4B_1456</name>
</gene>
<keyword evidence="3" id="KW-1185">Reference proteome</keyword>
<dbReference type="Proteomes" id="UP000054805">
    <property type="component" value="Unassembled WGS sequence"/>
</dbReference>
<evidence type="ECO:0000256" key="1">
    <source>
        <dbReference type="SAM" id="MobiDB-lite"/>
    </source>
</evidence>
<comment type="caution">
    <text evidence="2">The sequence shown here is derived from an EMBL/GenBank/DDBJ whole genome shotgun (WGS) entry which is preliminary data.</text>
</comment>
<organism evidence="2 3">
    <name type="scientific">Trichinella pseudospiralis</name>
    <name type="common">Parasitic roundworm</name>
    <dbReference type="NCBI Taxonomy" id="6337"/>
    <lineage>
        <taxon>Eukaryota</taxon>
        <taxon>Metazoa</taxon>
        <taxon>Ecdysozoa</taxon>
        <taxon>Nematoda</taxon>
        <taxon>Enoplea</taxon>
        <taxon>Dorylaimia</taxon>
        <taxon>Trichinellida</taxon>
        <taxon>Trichinellidae</taxon>
        <taxon>Trichinella</taxon>
    </lineage>
</organism>